<gene>
    <name evidence="3" type="ORF">SAMN04488109_3409</name>
</gene>
<dbReference type="PANTHER" id="PTHR43162:SF1">
    <property type="entry name" value="PRESTALK A DIFFERENTIATION PROTEIN A"/>
    <property type="match status" value="1"/>
</dbReference>
<dbReference type="InterPro" id="IPR008030">
    <property type="entry name" value="NmrA-like"/>
</dbReference>
<reference evidence="3 4" key="1">
    <citation type="submission" date="2016-11" db="EMBL/GenBank/DDBJ databases">
        <authorList>
            <person name="Jaros S."/>
            <person name="Januszkiewicz K."/>
            <person name="Wedrychowicz H."/>
        </authorList>
    </citation>
    <scope>NUCLEOTIDE SEQUENCE [LARGE SCALE GENOMIC DNA]</scope>
    <source>
        <strain evidence="3 4">DSM 24574</strain>
    </source>
</reference>
<feature type="region of interest" description="Disordered" evidence="1">
    <location>
        <begin position="1"/>
        <end position="24"/>
    </location>
</feature>
<dbReference type="AlphaFoldDB" id="A0A1M5RHZ6"/>
<dbReference type="SUPFAM" id="SSF51735">
    <property type="entry name" value="NAD(P)-binding Rossmann-fold domains"/>
    <property type="match status" value="1"/>
</dbReference>
<feature type="compositionally biased region" description="Polar residues" evidence="1">
    <location>
        <begin position="1"/>
        <end position="20"/>
    </location>
</feature>
<dbReference type="InterPro" id="IPR036291">
    <property type="entry name" value="NAD(P)-bd_dom_sf"/>
</dbReference>
<keyword evidence="4" id="KW-1185">Reference proteome</keyword>
<dbReference type="STRING" id="947013.SAMN04488109_3409"/>
<dbReference type="Gene3D" id="3.90.25.10">
    <property type="entry name" value="UDP-galactose 4-epimerase, domain 1"/>
    <property type="match status" value="1"/>
</dbReference>
<dbReference type="EMBL" id="FQWQ01000002">
    <property type="protein sequence ID" value="SHH25957.1"/>
    <property type="molecule type" value="Genomic_DNA"/>
</dbReference>
<name>A0A1M5RHZ6_9BACT</name>
<evidence type="ECO:0000259" key="2">
    <source>
        <dbReference type="Pfam" id="PF05368"/>
    </source>
</evidence>
<sequence>MQTSQTTGVRPANSAQTNPAKNPILVLGGTGKTGQRVVKQLQALDWPLRVGSRSGHPPFDWLDTRTWKPCVEGIHSVYITFQPDLAVPGAVDAIRFFTKTALEAGVKKLVLLSGRGEKEAEACEQVVMQAGVDWTILRASWFCQNFSESVFLEPVQAGHLALPAGDIPEPFVDVDDIADVAVAALTEEGHNGQRYELTGPRMLTFKEASQEIGNAIGRVINYEQIPIGDYAAMLRSYHVPEDQVDLVVYLFTEVLDGRNASLTDGVQRALGRKPTDFATYVKKAAATGVWG</sequence>
<feature type="domain" description="NmrA-like" evidence="2">
    <location>
        <begin position="124"/>
        <end position="241"/>
    </location>
</feature>
<dbReference type="PANTHER" id="PTHR43162">
    <property type="match status" value="1"/>
</dbReference>
<protein>
    <submittedName>
        <fullName evidence="3">Uncharacterized conserved protein YbjT, contains NAD(P)-binding and DUF2867 domains</fullName>
    </submittedName>
</protein>
<evidence type="ECO:0000313" key="3">
    <source>
        <dbReference type="EMBL" id="SHH25957.1"/>
    </source>
</evidence>
<evidence type="ECO:0000313" key="4">
    <source>
        <dbReference type="Proteomes" id="UP000184212"/>
    </source>
</evidence>
<proteinExistence type="predicted"/>
<dbReference type="RefSeq" id="WP_221408732.1">
    <property type="nucleotide sequence ID" value="NZ_FQWQ01000002.1"/>
</dbReference>
<evidence type="ECO:0000256" key="1">
    <source>
        <dbReference type="SAM" id="MobiDB-lite"/>
    </source>
</evidence>
<dbReference type="Pfam" id="PF05368">
    <property type="entry name" value="NmrA"/>
    <property type="match status" value="1"/>
</dbReference>
<dbReference type="Proteomes" id="UP000184212">
    <property type="component" value="Unassembled WGS sequence"/>
</dbReference>
<dbReference type="InterPro" id="IPR051604">
    <property type="entry name" value="Ergot_Alk_Oxidoreductase"/>
</dbReference>
<organism evidence="3 4">
    <name type="scientific">Chryseolinea serpens</name>
    <dbReference type="NCBI Taxonomy" id="947013"/>
    <lineage>
        <taxon>Bacteria</taxon>
        <taxon>Pseudomonadati</taxon>
        <taxon>Bacteroidota</taxon>
        <taxon>Cytophagia</taxon>
        <taxon>Cytophagales</taxon>
        <taxon>Fulvivirgaceae</taxon>
        <taxon>Chryseolinea</taxon>
    </lineage>
</organism>
<accession>A0A1M5RHZ6</accession>
<dbReference type="Gene3D" id="3.40.50.720">
    <property type="entry name" value="NAD(P)-binding Rossmann-like Domain"/>
    <property type="match status" value="1"/>
</dbReference>